<accession>A0ABD7GKH2</accession>
<sequence>MGQRRQLRPHGGSRVRGRDRGNSSRHKHLEIGAGMNKEQIKAISTLAVALGALALVFAITFGAVDADALTSAVAAVLAIGTTVVAWWRNNNVTEAAQDAQRYLDGLNGKE</sequence>
<evidence type="ECO:0000256" key="4">
    <source>
        <dbReference type="ARBA" id="ARBA00023136"/>
    </source>
</evidence>
<dbReference type="Proteomes" id="UP000253915">
    <property type="component" value="Unassembled WGS sequence"/>
</dbReference>
<dbReference type="GO" id="GO:0016020">
    <property type="term" value="C:membrane"/>
    <property type="evidence" value="ECO:0007669"/>
    <property type="project" value="UniProtKB-SubCell"/>
</dbReference>
<feature type="transmembrane region" description="Helical" evidence="6">
    <location>
        <begin position="68"/>
        <end position="87"/>
    </location>
</feature>
<evidence type="ECO:0000256" key="6">
    <source>
        <dbReference type="SAM" id="Phobius"/>
    </source>
</evidence>
<organism evidence="7 8">
    <name type="scientific">Eggerthella lenta</name>
    <name type="common">Eubacterium lentum</name>
    <dbReference type="NCBI Taxonomy" id="84112"/>
    <lineage>
        <taxon>Bacteria</taxon>
        <taxon>Bacillati</taxon>
        <taxon>Actinomycetota</taxon>
        <taxon>Coriobacteriia</taxon>
        <taxon>Eggerthellales</taxon>
        <taxon>Eggerthellaceae</taxon>
        <taxon>Eggerthella</taxon>
    </lineage>
</organism>
<evidence type="ECO:0000256" key="5">
    <source>
        <dbReference type="SAM" id="MobiDB-lite"/>
    </source>
</evidence>
<comment type="subcellular location">
    <subcellularLocation>
        <location evidence="1">Membrane</location>
    </subcellularLocation>
</comment>
<dbReference type="EMBL" id="PPUQ01000005">
    <property type="protein sequence ID" value="RDC39646.1"/>
    <property type="molecule type" value="Genomic_DNA"/>
</dbReference>
<comment type="caution">
    <text evidence="7">The sequence shown here is derived from an EMBL/GenBank/DDBJ whole genome shotgun (WGS) entry which is preliminary data.</text>
</comment>
<protein>
    <recommendedName>
        <fullName evidence="9">Holin</fullName>
    </recommendedName>
</protein>
<evidence type="ECO:0000256" key="1">
    <source>
        <dbReference type="ARBA" id="ARBA00004370"/>
    </source>
</evidence>
<proteinExistence type="predicted"/>
<gene>
    <name evidence="7" type="ORF">C1853_05105</name>
</gene>
<evidence type="ECO:0000256" key="2">
    <source>
        <dbReference type="ARBA" id="ARBA00022692"/>
    </source>
</evidence>
<evidence type="ECO:0000256" key="3">
    <source>
        <dbReference type="ARBA" id="ARBA00022989"/>
    </source>
</evidence>
<feature type="transmembrane region" description="Helical" evidence="6">
    <location>
        <begin position="42"/>
        <end position="62"/>
    </location>
</feature>
<keyword evidence="2 6" id="KW-0812">Transmembrane</keyword>
<name>A0ABD7GKH2_EGGLN</name>
<feature type="compositionally biased region" description="Basic residues" evidence="5">
    <location>
        <begin position="1"/>
        <end position="15"/>
    </location>
</feature>
<dbReference type="AlphaFoldDB" id="A0ABD7GKH2"/>
<evidence type="ECO:0000313" key="8">
    <source>
        <dbReference type="Proteomes" id="UP000253915"/>
    </source>
</evidence>
<evidence type="ECO:0000313" key="7">
    <source>
        <dbReference type="EMBL" id="RDC39646.1"/>
    </source>
</evidence>
<dbReference type="Pfam" id="PF04688">
    <property type="entry name" value="Holin_SPP1"/>
    <property type="match status" value="1"/>
</dbReference>
<keyword evidence="3 6" id="KW-1133">Transmembrane helix</keyword>
<keyword evidence="4 6" id="KW-0472">Membrane</keyword>
<dbReference type="InterPro" id="IPR006479">
    <property type="entry name" value="Holin"/>
</dbReference>
<reference evidence="7 8" key="1">
    <citation type="journal article" date="2018" name="Elife">
        <title>Discovery and characterization of a prevalent human gut bacterial enzyme sufficient for the inactivation of a family of plant toxins.</title>
        <authorList>
            <person name="Koppel N."/>
            <person name="Bisanz J.E."/>
            <person name="Pandelia M.E."/>
            <person name="Turnbaugh P.J."/>
            <person name="Balskus E.P."/>
        </authorList>
    </citation>
    <scope>NUCLEOTIDE SEQUENCE [LARGE SCALE GENOMIC DNA]</scope>
    <source>
        <strain evidence="7 8">16A</strain>
    </source>
</reference>
<feature type="region of interest" description="Disordered" evidence="5">
    <location>
        <begin position="1"/>
        <end position="28"/>
    </location>
</feature>
<evidence type="ECO:0008006" key="9">
    <source>
        <dbReference type="Google" id="ProtNLM"/>
    </source>
</evidence>